<dbReference type="EMBL" id="JBHHMI010000005">
    <property type="protein sequence ID" value="MFB5266740.1"/>
    <property type="molecule type" value="Genomic_DNA"/>
</dbReference>
<sequence length="1043" mass="113873">MIAYFVKKRKITILFFLMAVLIGVFSFMQLPRQEMPDVVVRQAMVTTTYPGAAPQKVEQTVTKKLEQRIKEVKGVGNITSTSGNGFSSILVETEDDADPEVVWDEMRKKVQDAQSDLPEDAEVPVINDNLASSFIGSYAIIADSRDSLYNLNSLMTSWEDQLGALDGVSDVTISGLPDQEVKIAIDTQKLQQYRLPWGRVVQAVQARMNLVPTGDVEYNDRTYQLIVKEASDPEELSRLLITRTESGSPVYLSDIGTVQLTHADADVHAYAEGKPAIRISLGAETGTDIRTMNERVNSKLAELQKTLPEDVKFVTLFAQKDNVDEIFADLSRETLLAIAAVILICTLGLNLLTSSFVALAIPVSVAIAMIFLPMLGVTLNQISVVGLIIVLGILVDDAVVVNDNIERRLTDLGESPAEAAVNGTKEVAVSILTATLATISAFMPLMFLSGDTGAFIKPIPVVISLAMLASMLMSLAIIPIFREWYETRRLHKRKEKTVKPAGLLGRQIQSLTQLYSGKIMARVVKRPLFTGLAGLLIGTAAYGLVLFTPIELFPEAEDPHMTINITMPVGTSLSETDRVVQEIAGWVQQQPETEKVAYAAGGGAPQLYSDLNGGTSSEAGDIYGQITVVGKEHSFELDKTPEVWSRHFDNTYPGITITERIPRLGIPVGKPVSVRISGPETGELQALTQQVRESIASIDGTTGITDDMGIERYALELEVNQQAMDQYQVSYADLTQTLLLLNEGLDASQFDTGSELIDIKVYLNQDNTDPNVLLQQLGVTNTSGTQIPLSQLVQVKPSFAIQQISHYNLERTVTVEADLDGRTATDAAADVQTKLAKISFPEGYSWEIGGETSDQNEIFADLGTLSIVVVFLILILITIQFYSISIPLIIMTTVYLAAAGGILGIFLTGMPIGFMSIMGIIALAGIVVRNGIVMIEFIEDARHQGIELEEAVIQATAARFRPILLTSLTAIVGMIPIALLGSLLFKPLAYAIIFGLLFSTLLTLFVVPSLYMLMARYKLSRKHRKEKKAIVELDTSDTGYLHQ</sequence>
<dbReference type="RefSeq" id="WP_375354626.1">
    <property type="nucleotide sequence ID" value="NZ_JBHHMI010000005.1"/>
</dbReference>
<dbReference type="PANTHER" id="PTHR32063:SF24">
    <property type="entry name" value="CATION EFFLUX SYSTEM (ACRB_ACRD_ACRF FAMILY)"/>
    <property type="match status" value="1"/>
</dbReference>
<name>A0ABV5ARV8_9BACL</name>
<feature type="transmembrane region" description="Helical" evidence="1">
    <location>
        <begin position="357"/>
        <end position="376"/>
    </location>
</feature>
<dbReference type="InterPro" id="IPR027463">
    <property type="entry name" value="AcrB_DN_DC_subdom"/>
</dbReference>
<dbReference type="SUPFAM" id="SSF82866">
    <property type="entry name" value="Multidrug efflux transporter AcrB transmembrane domain"/>
    <property type="match status" value="2"/>
</dbReference>
<dbReference type="PRINTS" id="PR00702">
    <property type="entry name" value="ACRIFLAVINRP"/>
</dbReference>
<gene>
    <name evidence="2" type="ORF">ACE41H_08065</name>
</gene>
<accession>A0ABV5ARV8</accession>
<reference evidence="2 3" key="1">
    <citation type="submission" date="2024-09" db="EMBL/GenBank/DDBJ databases">
        <title>Paenibacillus zeirhizospherea sp. nov., isolated from surface of the maize (Zea mays) roots in a horticulture field, Hungary.</title>
        <authorList>
            <person name="Marton D."/>
            <person name="Farkas M."/>
            <person name="Bedics A."/>
            <person name="Toth E."/>
            <person name="Tancsics A."/>
            <person name="Boka K."/>
            <person name="Maroti G."/>
            <person name="Kriszt B."/>
            <person name="Cserhati M."/>
        </authorList>
    </citation>
    <scope>NUCLEOTIDE SEQUENCE [LARGE SCALE GENOMIC DNA]</scope>
    <source>
        <strain evidence="2 3">KCTC 33519</strain>
    </source>
</reference>
<feature type="transmembrane region" description="Helical" evidence="1">
    <location>
        <begin position="858"/>
        <end position="879"/>
    </location>
</feature>
<comment type="caution">
    <text evidence="2">The sequence shown here is derived from an EMBL/GenBank/DDBJ whole genome shotgun (WGS) entry which is preliminary data.</text>
</comment>
<feature type="transmembrane region" description="Helical" evidence="1">
    <location>
        <begin position="427"/>
        <end position="447"/>
    </location>
</feature>
<feature type="transmembrane region" description="Helical" evidence="1">
    <location>
        <begin position="334"/>
        <end position="352"/>
    </location>
</feature>
<dbReference type="InterPro" id="IPR001036">
    <property type="entry name" value="Acrflvin-R"/>
</dbReference>
<dbReference type="Gene3D" id="3.30.70.1440">
    <property type="entry name" value="Multidrug efflux transporter AcrB pore domain"/>
    <property type="match status" value="1"/>
</dbReference>
<feature type="transmembrane region" description="Helical" evidence="1">
    <location>
        <begin position="382"/>
        <end position="401"/>
    </location>
</feature>
<keyword evidence="1" id="KW-0812">Transmembrane</keyword>
<protein>
    <submittedName>
        <fullName evidence="2">Efflux RND transporter permease subunit</fullName>
    </submittedName>
</protein>
<dbReference type="Proteomes" id="UP001580346">
    <property type="component" value="Unassembled WGS sequence"/>
</dbReference>
<dbReference type="SUPFAM" id="SSF82693">
    <property type="entry name" value="Multidrug efflux transporter AcrB pore domain, PN1, PN2, PC1 and PC2 subdomains"/>
    <property type="match status" value="2"/>
</dbReference>
<feature type="transmembrane region" description="Helical" evidence="1">
    <location>
        <begin position="459"/>
        <end position="481"/>
    </location>
</feature>
<dbReference type="Gene3D" id="3.30.70.1320">
    <property type="entry name" value="Multidrug efflux transporter AcrB pore domain like"/>
    <property type="match status" value="1"/>
</dbReference>
<dbReference type="Gene3D" id="3.30.2090.10">
    <property type="entry name" value="Multidrug efflux transporter AcrB TolC docking domain, DN and DC subdomains"/>
    <property type="match status" value="2"/>
</dbReference>
<feature type="transmembrane region" description="Helical" evidence="1">
    <location>
        <begin position="991"/>
        <end position="1014"/>
    </location>
</feature>
<evidence type="ECO:0000313" key="3">
    <source>
        <dbReference type="Proteomes" id="UP001580346"/>
    </source>
</evidence>
<dbReference type="Gene3D" id="1.20.1640.10">
    <property type="entry name" value="Multidrug efflux transporter AcrB transmembrane domain"/>
    <property type="match status" value="2"/>
</dbReference>
<feature type="transmembrane region" description="Helical" evidence="1">
    <location>
        <begin position="528"/>
        <end position="547"/>
    </location>
</feature>
<feature type="transmembrane region" description="Helical" evidence="1">
    <location>
        <begin position="912"/>
        <end position="932"/>
    </location>
</feature>
<feature type="transmembrane region" description="Helical" evidence="1">
    <location>
        <begin position="12"/>
        <end position="30"/>
    </location>
</feature>
<dbReference type="SUPFAM" id="SSF82714">
    <property type="entry name" value="Multidrug efflux transporter AcrB TolC docking domain, DN and DC subdomains"/>
    <property type="match status" value="2"/>
</dbReference>
<keyword evidence="1" id="KW-1133">Transmembrane helix</keyword>
<dbReference type="Gene3D" id="3.30.70.1430">
    <property type="entry name" value="Multidrug efflux transporter AcrB pore domain"/>
    <property type="match status" value="2"/>
</dbReference>
<feature type="transmembrane region" description="Helical" evidence="1">
    <location>
        <begin position="963"/>
        <end position="985"/>
    </location>
</feature>
<organism evidence="2 3">
    <name type="scientific">Paenibacillus enshidis</name>
    <dbReference type="NCBI Taxonomy" id="1458439"/>
    <lineage>
        <taxon>Bacteria</taxon>
        <taxon>Bacillati</taxon>
        <taxon>Bacillota</taxon>
        <taxon>Bacilli</taxon>
        <taxon>Bacillales</taxon>
        <taxon>Paenibacillaceae</taxon>
        <taxon>Paenibacillus</taxon>
    </lineage>
</organism>
<dbReference type="PANTHER" id="PTHR32063">
    <property type="match status" value="1"/>
</dbReference>
<evidence type="ECO:0000313" key="2">
    <source>
        <dbReference type="EMBL" id="MFB5266740.1"/>
    </source>
</evidence>
<evidence type="ECO:0000256" key="1">
    <source>
        <dbReference type="SAM" id="Phobius"/>
    </source>
</evidence>
<proteinExistence type="predicted"/>
<dbReference type="Pfam" id="PF00873">
    <property type="entry name" value="ACR_tran"/>
    <property type="match status" value="1"/>
</dbReference>
<feature type="transmembrane region" description="Helical" evidence="1">
    <location>
        <begin position="886"/>
        <end position="906"/>
    </location>
</feature>
<keyword evidence="3" id="KW-1185">Reference proteome</keyword>
<keyword evidence="1" id="KW-0472">Membrane</keyword>